<feature type="compositionally biased region" description="Basic and acidic residues" evidence="1">
    <location>
        <begin position="28"/>
        <end position="39"/>
    </location>
</feature>
<accession>A0A1X7AI74</accession>
<keyword evidence="3" id="KW-1185">Reference proteome</keyword>
<reference evidence="2 3" key="1">
    <citation type="submission" date="2017-03" db="EMBL/GenBank/DDBJ databases">
        <authorList>
            <person name="Afonso C.L."/>
            <person name="Miller P.J."/>
            <person name="Scott M.A."/>
            <person name="Spackman E."/>
            <person name="Goraichik I."/>
            <person name="Dimitrov K.M."/>
            <person name="Suarez D.L."/>
            <person name="Swayne D.E."/>
        </authorList>
    </citation>
    <scope>NUCLEOTIDE SEQUENCE [LARGE SCALE GENOMIC DNA]</scope>
    <source>
        <strain evidence="2">SB41UT1</strain>
    </source>
</reference>
<evidence type="ECO:0000313" key="3">
    <source>
        <dbReference type="Proteomes" id="UP000196573"/>
    </source>
</evidence>
<dbReference type="AlphaFoldDB" id="A0A1X7AI74"/>
<sequence length="88" mass="10320">MAAKDDDFADDVIADGEEAPVHHKHDKHQNEYRQHEKSHPHTRHGGNPEGHKHPVPDHEDHKSGDRHHHTKEHDHKKPSREHHKHSKD</sequence>
<feature type="region of interest" description="Disordered" evidence="1">
    <location>
        <begin position="1"/>
        <end position="88"/>
    </location>
</feature>
<proteinExistence type="predicted"/>
<dbReference type="EMBL" id="FWPT01000003">
    <property type="protein sequence ID" value="SMA42588.1"/>
    <property type="molecule type" value="Genomic_DNA"/>
</dbReference>
<name>A0A1X7AI74_9GAMM</name>
<dbReference type="RefSeq" id="WP_087108388.1">
    <property type="nucleotide sequence ID" value="NZ_CBCSCN010000009.1"/>
</dbReference>
<organism evidence="2 3">
    <name type="scientific">Parendozoicomonas haliclonae</name>
    <dbReference type="NCBI Taxonomy" id="1960125"/>
    <lineage>
        <taxon>Bacteria</taxon>
        <taxon>Pseudomonadati</taxon>
        <taxon>Pseudomonadota</taxon>
        <taxon>Gammaproteobacteria</taxon>
        <taxon>Oceanospirillales</taxon>
        <taxon>Endozoicomonadaceae</taxon>
        <taxon>Parendozoicomonas</taxon>
    </lineage>
</organism>
<feature type="compositionally biased region" description="Basic residues" evidence="1">
    <location>
        <begin position="64"/>
        <end position="88"/>
    </location>
</feature>
<feature type="compositionally biased region" description="Basic and acidic residues" evidence="1">
    <location>
        <begin position="49"/>
        <end position="63"/>
    </location>
</feature>
<dbReference type="OrthoDB" id="5828783at2"/>
<protein>
    <recommendedName>
        <fullName evidence="4">Cation diffusion facilitator family transporter</fullName>
    </recommendedName>
</protein>
<dbReference type="Proteomes" id="UP000196573">
    <property type="component" value="Unassembled WGS sequence"/>
</dbReference>
<feature type="compositionally biased region" description="Acidic residues" evidence="1">
    <location>
        <begin position="7"/>
        <end position="18"/>
    </location>
</feature>
<evidence type="ECO:0000313" key="2">
    <source>
        <dbReference type="EMBL" id="SMA42588.1"/>
    </source>
</evidence>
<evidence type="ECO:0000256" key="1">
    <source>
        <dbReference type="SAM" id="MobiDB-lite"/>
    </source>
</evidence>
<gene>
    <name evidence="2" type="ORF">EHSB41UT_01457</name>
</gene>
<evidence type="ECO:0008006" key="4">
    <source>
        <dbReference type="Google" id="ProtNLM"/>
    </source>
</evidence>